<dbReference type="PANTHER" id="PTHR24058:SF22">
    <property type="entry name" value="DUAL SPECIFICITY TYROSINE-PHOSPHORYLATION-REGULATED KINASE 4"/>
    <property type="match status" value="1"/>
</dbReference>
<evidence type="ECO:0000256" key="4">
    <source>
        <dbReference type="ARBA" id="ARBA00022741"/>
    </source>
</evidence>
<dbReference type="GO" id="GO:0004674">
    <property type="term" value="F:protein serine/threonine kinase activity"/>
    <property type="evidence" value="ECO:0007669"/>
    <property type="project" value="UniProtKB-KW"/>
</dbReference>
<dbReference type="InterPro" id="IPR011009">
    <property type="entry name" value="Kinase-like_dom_sf"/>
</dbReference>
<accession>G0R2D6</accession>
<evidence type="ECO:0000256" key="5">
    <source>
        <dbReference type="ARBA" id="ARBA00022777"/>
    </source>
</evidence>
<keyword evidence="11" id="KW-1185">Reference proteome</keyword>
<dbReference type="PANTHER" id="PTHR24058">
    <property type="entry name" value="DUAL SPECIFICITY PROTEIN KINASE"/>
    <property type="match status" value="1"/>
</dbReference>
<keyword evidence="2 8" id="KW-0723">Serine/threonine-protein kinase</keyword>
<reference evidence="10 11" key="1">
    <citation type="submission" date="2011-07" db="EMBL/GenBank/DDBJ databases">
        <authorList>
            <person name="Coyne R."/>
            <person name="Brami D."/>
            <person name="Johnson J."/>
            <person name="Hostetler J."/>
            <person name="Hannick L."/>
            <person name="Clark T."/>
            <person name="Cassidy-Hanley D."/>
            <person name="Inman J."/>
        </authorList>
    </citation>
    <scope>NUCLEOTIDE SEQUENCE [LARGE SCALE GENOMIC DNA]</scope>
    <source>
        <strain evidence="10 11">G5</strain>
    </source>
</reference>
<dbReference type="AlphaFoldDB" id="G0R2D6"/>
<proteinExistence type="inferred from homology"/>
<dbReference type="Gene3D" id="1.10.510.10">
    <property type="entry name" value="Transferase(Phosphotransferase) domain 1"/>
    <property type="match status" value="1"/>
</dbReference>
<evidence type="ECO:0000313" key="11">
    <source>
        <dbReference type="Proteomes" id="UP000008983"/>
    </source>
</evidence>
<keyword evidence="3" id="KW-0808">Transferase</keyword>
<dbReference type="RefSeq" id="XP_004027717.1">
    <property type="nucleotide sequence ID" value="XM_004027668.1"/>
</dbReference>
<dbReference type="OrthoDB" id="9332038at2759"/>
<dbReference type="InParanoid" id="G0R2D6"/>
<dbReference type="GO" id="GO:0005524">
    <property type="term" value="F:ATP binding"/>
    <property type="evidence" value="ECO:0007669"/>
    <property type="project" value="UniProtKB-UniRule"/>
</dbReference>
<evidence type="ECO:0000256" key="2">
    <source>
        <dbReference type="ARBA" id="ARBA00022527"/>
    </source>
</evidence>
<dbReference type="InterPro" id="IPR017441">
    <property type="entry name" value="Protein_kinase_ATP_BS"/>
</dbReference>
<dbReference type="Proteomes" id="UP000008983">
    <property type="component" value="Unassembled WGS sequence"/>
</dbReference>
<comment type="similarity">
    <text evidence="1">Belongs to the protein kinase superfamily. CMGC Ser/Thr protein kinase family. MNB/DYRK subfamily.</text>
</comment>
<gene>
    <name evidence="10" type="ORF">IMG5_177190</name>
</gene>
<evidence type="ECO:0000256" key="7">
    <source>
        <dbReference type="PROSITE-ProRule" id="PRU10141"/>
    </source>
</evidence>
<dbReference type="GO" id="GO:0005737">
    <property type="term" value="C:cytoplasm"/>
    <property type="evidence" value="ECO:0007669"/>
    <property type="project" value="TreeGrafter"/>
</dbReference>
<dbReference type="InterPro" id="IPR050494">
    <property type="entry name" value="Ser_Thr_dual-spec_kinase"/>
</dbReference>
<evidence type="ECO:0000259" key="9">
    <source>
        <dbReference type="PROSITE" id="PS50011"/>
    </source>
</evidence>
<dbReference type="GO" id="GO:0005856">
    <property type="term" value="C:cytoskeleton"/>
    <property type="evidence" value="ECO:0007669"/>
    <property type="project" value="TreeGrafter"/>
</dbReference>
<dbReference type="OMA" id="HPWISKC"/>
<keyword evidence="4 7" id="KW-0547">Nucleotide-binding</keyword>
<dbReference type="Gene3D" id="3.30.200.20">
    <property type="entry name" value="Phosphorylase Kinase, domain 1"/>
    <property type="match status" value="1"/>
</dbReference>
<dbReference type="SMART" id="SM00220">
    <property type="entry name" value="S_TKc"/>
    <property type="match status" value="1"/>
</dbReference>
<feature type="domain" description="Protein kinase" evidence="9">
    <location>
        <begin position="26"/>
        <end position="322"/>
    </location>
</feature>
<dbReference type="InterPro" id="IPR000719">
    <property type="entry name" value="Prot_kinase_dom"/>
</dbReference>
<name>G0R2D6_ICHMU</name>
<feature type="binding site" evidence="7">
    <location>
        <position position="55"/>
    </location>
    <ligand>
        <name>ATP</name>
        <dbReference type="ChEBI" id="CHEBI:30616"/>
    </ligand>
</feature>
<evidence type="ECO:0000256" key="6">
    <source>
        <dbReference type="ARBA" id="ARBA00022840"/>
    </source>
</evidence>
<evidence type="ECO:0000256" key="8">
    <source>
        <dbReference type="RuleBase" id="RU000304"/>
    </source>
</evidence>
<evidence type="ECO:0000313" key="10">
    <source>
        <dbReference type="EMBL" id="EGR28372.1"/>
    </source>
</evidence>
<keyword evidence="6 7" id="KW-0067">ATP-binding</keyword>
<sequence length="359" mass="42353">MNSFQQYDDNKGEYQIKLQDHIAYRYEILDVLGKGSFGQVLKVYDYKRKEIVALKIIKNKQKFHEQAIIELNILHYIKEKDSDNQTNIVKIRDFVIFRNHVCLVFELLSINLYQLLRNNNFQGLSLELIRRFGIQILNAISFLKKNNIMHCDLKPENILLKQANKSGVKLVDFGSSCFVNEVIYTYIQSRYYRAPEIILGIPYGTEIDMWSFGCIMAELYIGYPIFPGKNENEQMLFIMELLGVPDIEFLKKCQRKKYYFDENYQPILIPNSKGKIRIPGSKSWKSTLGCNDEKFIDFLKKCLVWEPEKRIQARECLLHPWILEGLPKEIRLQHIKILTEEINENFSQDISSVLEVTYF</sequence>
<evidence type="ECO:0000256" key="1">
    <source>
        <dbReference type="ARBA" id="ARBA00008867"/>
    </source>
</evidence>
<dbReference type="PROSITE" id="PS00107">
    <property type="entry name" value="PROTEIN_KINASE_ATP"/>
    <property type="match status" value="1"/>
</dbReference>
<dbReference type="GeneID" id="14904445"/>
<dbReference type="eggNOG" id="KOG0667">
    <property type="taxonomic scope" value="Eukaryota"/>
</dbReference>
<dbReference type="FunFam" id="1.10.510.10:FF:000624">
    <property type="entry name" value="Mitogen-activated protein kinase"/>
    <property type="match status" value="1"/>
</dbReference>
<dbReference type="SUPFAM" id="SSF56112">
    <property type="entry name" value="Protein kinase-like (PK-like)"/>
    <property type="match status" value="1"/>
</dbReference>
<evidence type="ECO:0000256" key="3">
    <source>
        <dbReference type="ARBA" id="ARBA00022679"/>
    </source>
</evidence>
<dbReference type="Pfam" id="PF00069">
    <property type="entry name" value="Pkinase"/>
    <property type="match status" value="1"/>
</dbReference>
<protein>
    <recommendedName>
        <fullName evidence="9">Protein kinase domain-containing protein</fullName>
    </recommendedName>
</protein>
<keyword evidence="5" id="KW-0418">Kinase</keyword>
<dbReference type="InterPro" id="IPR008271">
    <property type="entry name" value="Ser/Thr_kinase_AS"/>
</dbReference>
<organism evidence="10 11">
    <name type="scientific">Ichthyophthirius multifiliis</name>
    <name type="common">White spot disease agent</name>
    <name type="synonym">Ich</name>
    <dbReference type="NCBI Taxonomy" id="5932"/>
    <lineage>
        <taxon>Eukaryota</taxon>
        <taxon>Sar</taxon>
        <taxon>Alveolata</taxon>
        <taxon>Ciliophora</taxon>
        <taxon>Intramacronucleata</taxon>
        <taxon>Oligohymenophorea</taxon>
        <taxon>Hymenostomatida</taxon>
        <taxon>Ophryoglenina</taxon>
        <taxon>Ichthyophthirius</taxon>
    </lineage>
</organism>
<dbReference type="PROSITE" id="PS50011">
    <property type="entry name" value="PROTEIN_KINASE_DOM"/>
    <property type="match status" value="1"/>
</dbReference>
<dbReference type="STRING" id="857967.G0R2D6"/>
<dbReference type="EMBL" id="GL984254">
    <property type="protein sequence ID" value="EGR28372.1"/>
    <property type="molecule type" value="Genomic_DNA"/>
</dbReference>
<dbReference type="PROSITE" id="PS00108">
    <property type="entry name" value="PROTEIN_KINASE_ST"/>
    <property type="match status" value="1"/>
</dbReference>
<dbReference type="CDD" id="cd14210">
    <property type="entry name" value="PKc_DYRK"/>
    <property type="match status" value="1"/>
</dbReference>